<keyword evidence="9" id="KW-1185">Reference proteome</keyword>
<reference evidence="9" key="1">
    <citation type="submission" date="2010-07" db="EMBL/GenBank/DDBJ databases">
        <title>The genome sequence of Gaeumannomyces graminis var. tritici strain R3-111a-1.</title>
        <authorList>
            <consortium name="The Broad Institute Genome Sequencing Platform"/>
            <person name="Ma L.-J."/>
            <person name="Dead R."/>
            <person name="Young S."/>
            <person name="Zeng Q."/>
            <person name="Koehrsen M."/>
            <person name="Alvarado L."/>
            <person name="Berlin A."/>
            <person name="Chapman S.B."/>
            <person name="Chen Z."/>
            <person name="Freedman E."/>
            <person name="Gellesch M."/>
            <person name="Goldberg J."/>
            <person name="Griggs A."/>
            <person name="Gujja S."/>
            <person name="Heilman E.R."/>
            <person name="Heiman D."/>
            <person name="Hepburn T."/>
            <person name="Howarth C."/>
            <person name="Jen D."/>
            <person name="Larson L."/>
            <person name="Mehta T."/>
            <person name="Neiman D."/>
            <person name="Pearson M."/>
            <person name="Roberts A."/>
            <person name="Saif S."/>
            <person name="Shea T."/>
            <person name="Shenoy N."/>
            <person name="Sisk P."/>
            <person name="Stolte C."/>
            <person name="Sykes S."/>
            <person name="Walk T."/>
            <person name="White J."/>
            <person name="Yandava C."/>
            <person name="Haas B."/>
            <person name="Nusbaum C."/>
            <person name="Birren B."/>
        </authorList>
    </citation>
    <scope>NUCLEOTIDE SEQUENCE [LARGE SCALE GENOMIC DNA]</scope>
    <source>
        <strain evidence="9">R3-111a-1</strain>
    </source>
</reference>
<evidence type="ECO:0000313" key="9">
    <source>
        <dbReference type="Proteomes" id="UP000006039"/>
    </source>
</evidence>
<dbReference type="GeneID" id="20348698"/>
<comment type="similarity">
    <text evidence="2 4">Belongs to the SPP2 family.</text>
</comment>
<dbReference type="HOGENOM" id="CLU_047291_1_0_1"/>
<dbReference type="EMBL" id="GL385398">
    <property type="protein sequence ID" value="EJT74399.1"/>
    <property type="molecule type" value="Genomic_DNA"/>
</dbReference>
<reference evidence="7" key="3">
    <citation type="submission" date="2010-09" db="EMBL/GenBank/DDBJ databases">
        <title>Annotation of Gaeumannomyces graminis var. tritici R3-111a-1.</title>
        <authorList>
            <consortium name="The Broad Institute Genome Sequencing Platform"/>
            <person name="Ma L.-J."/>
            <person name="Dead R."/>
            <person name="Young S.K."/>
            <person name="Zeng Q."/>
            <person name="Gargeya S."/>
            <person name="Fitzgerald M."/>
            <person name="Haas B."/>
            <person name="Abouelleil A."/>
            <person name="Alvarado L."/>
            <person name="Arachchi H.M."/>
            <person name="Berlin A."/>
            <person name="Brown A."/>
            <person name="Chapman S.B."/>
            <person name="Chen Z."/>
            <person name="Dunbar C."/>
            <person name="Freedman E."/>
            <person name="Gearin G."/>
            <person name="Gellesch M."/>
            <person name="Goldberg J."/>
            <person name="Griggs A."/>
            <person name="Gujja S."/>
            <person name="Heiman D."/>
            <person name="Howarth C."/>
            <person name="Larson L."/>
            <person name="Lui A."/>
            <person name="MacDonald P.J.P."/>
            <person name="Mehta T."/>
            <person name="Montmayeur A."/>
            <person name="Murphy C."/>
            <person name="Neiman D."/>
            <person name="Pearson M."/>
            <person name="Priest M."/>
            <person name="Roberts A."/>
            <person name="Saif S."/>
            <person name="Shea T."/>
            <person name="Shenoy N."/>
            <person name="Sisk P."/>
            <person name="Stolte C."/>
            <person name="Sykes S."/>
            <person name="Yandava C."/>
            <person name="Wortman J."/>
            <person name="Nusbaum C."/>
            <person name="Birren B."/>
        </authorList>
    </citation>
    <scope>NUCLEOTIDE SEQUENCE</scope>
    <source>
        <strain evidence="7">R3-111a-1</strain>
    </source>
</reference>
<feature type="compositionally biased region" description="Basic and acidic residues" evidence="5">
    <location>
        <begin position="294"/>
        <end position="315"/>
    </location>
</feature>
<keyword evidence="4" id="KW-0507">mRNA processing</keyword>
<dbReference type="RefSeq" id="XP_009224343.1">
    <property type="nucleotide sequence ID" value="XM_009226079.1"/>
</dbReference>
<gene>
    <name evidence="8" type="primary">20348698</name>
    <name evidence="7" type="ORF">GGTG_08240</name>
</gene>
<organism evidence="7">
    <name type="scientific">Gaeumannomyces tritici (strain R3-111a-1)</name>
    <name type="common">Wheat and barley take-all root rot fungus</name>
    <name type="synonym">Gaeumannomyces graminis var. tritici</name>
    <dbReference type="NCBI Taxonomy" id="644352"/>
    <lineage>
        <taxon>Eukaryota</taxon>
        <taxon>Fungi</taxon>
        <taxon>Dikarya</taxon>
        <taxon>Ascomycota</taxon>
        <taxon>Pezizomycotina</taxon>
        <taxon>Sordariomycetes</taxon>
        <taxon>Sordariomycetidae</taxon>
        <taxon>Magnaporthales</taxon>
        <taxon>Magnaporthaceae</taxon>
        <taxon>Gaeumannomyces</taxon>
    </lineage>
</organism>
<reference evidence="7" key="2">
    <citation type="submission" date="2010-07" db="EMBL/GenBank/DDBJ databases">
        <authorList>
            <consortium name="The Broad Institute Genome Sequencing Platform"/>
            <consortium name="Broad Institute Genome Sequencing Center for Infectious Disease"/>
            <person name="Ma L.-J."/>
            <person name="Dead R."/>
            <person name="Young S."/>
            <person name="Zeng Q."/>
            <person name="Koehrsen M."/>
            <person name="Alvarado L."/>
            <person name="Berlin A."/>
            <person name="Chapman S.B."/>
            <person name="Chen Z."/>
            <person name="Freedman E."/>
            <person name="Gellesch M."/>
            <person name="Goldberg J."/>
            <person name="Griggs A."/>
            <person name="Gujja S."/>
            <person name="Heilman E.R."/>
            <person name="Heiman D."/>
            <person name="Hepburn T."/>
            <person name="Howarth C."/>
            <person name="Jen D."/>
            <person name="Larson L."/>
            <person name="Mehta T."/>
            <person name="Neiman D."/>
            <person name="Pearson M."/>
            <person name="Roberts A."/>
            <person name="Saif S."/>
            <person name="Shea T."/>
            <person name="Shenoy N."/>
            <person name="Sisk P."/>
            <person name="Stolte C."/>
            <person name="Sykes S."/>
            <person name="Walk T."/>
            <person name="White J."/>
            <person name="Yandava C."/>
            <person name="Haas B."/>
            <person name="Nusbaum C."/>
            <person name="Birren B."/>
        </authorList>
    </citation>
    <scope>NUCLEOTIDE SEQUENCE</scope>
    <source>
        <strain evidence="7">R3-111a-1</strain>
    </source>
</reference>
<feature type="compositionally biased region" description="Polar residues" evidence="5">
    <location>
        <begin position="100"/>
        <end position="121"/>
    </location>
</feature>
<comment type="function">
    <text evidence="4">Involved in spliceosome maturation and the first step of pre-mRNA splicing.</text>
</comment>
<evidence type="ECO:0000256" key="5">
    <source>
        <dbReference type="SAM" id="MobiDB-lite"/>
    </source>
</evidence>
<feature type="compositionally biased region" description="Low complexity" evidence="5">
    <location>
        <begin position="18"/>
        <end position="28"/>
    </location>
</feature>
<dbReference type="OrthoDB" id="5577072at2759"/>
<dbReference type="PANTHER" id="PTHR15818:SF2">
    <property type="entry name" value="G-PATCH DOMAIN AND KOW MOTIFS-CONTAINING PROTEIN"/>
    <property type="match status" value="1"/>
</dbReference>
<accession>J3P405</accession>
<dbReference type="InterPro" id="IPR026822">
    <property type="entry name" value="Spp2/MOS2_G-patch"/>
</dbReference>
<reference evidence="8" key="4">
    <citation type="journal article" date="2015" name="G3 (Bethesda)">
        <title>Genome sequences of three phytopathogenic species of the Magnaporthaceae family of fungi.</title>
        <authorList>
            <person name="Okagaki L.H."/>
            <person name="Nunes C.C."/>
            <person name="Sailsbery J."/>
            <person name="Clay B."/>
            <person name="Brown D."/>
            <person name="John T."/>
            <person name="Oh Y."/>
            <person name="Young N."/>
            <person name="Fitzgerald M."/>
            <person name="Haas B.J."/>
            <person name="Zeng Q."/>
            <person name="Young S."/>
            <person name="Adiconis X."/>
            <person name="Fan L."/>
            <person name="Levin J.Z."/>
            <person name="Mitchell T.K."/>
            <person name="Okubara P.A."/>
            <person name="Farman M.L."/>
            <person name="Kohn L.M."/>
            <person name="Birren B."/>
            <person name="Ma L.-J."/>
            <person name="Dean R.A."/>
        </authorList>
    </citation>
    <scope>NUCLEOTIDE SEQUENCE</scope>
    <source>
        <strain evidence="8">R3-111a-1</strain>
    </source>
</reference>
<dbReference type="STRING" id="644352.J3P405"/>
<evidence type="ECO:0000259" key="6">
    <source>
        <dbReference type="Pfam" id="PF12656"/>
    </source>
</evidence>
<dbReference type="eggNOG" id="ENOG502RZY8">
    <property type="taxonomic scope" value="Eukaryota"/>
</dbReference>
<feature type="compositionally biased region" description="Polar residues" evidence="5">
    <location>
        <begin position="81"/>
        <end position="92"/>
    </location>
</feature>
<name>J3P405_GAET3</name>
<evidence type="ECO:0000313" key="7">
    <source>
        <dbReference type="EMBL" id="EJT74399.1"/>
    </source>
</evidence>
<keyword evidence="3 4" id="KW-0539">Nucleus</keyword>
<feature type="region of interest" description="Disordered" evidence="5">
    <location>
        <begin position="248"/>
        <end position="315"/>
    </location>
</feature>
<evidence type="ECO:0000256" key="1">
    <source>
        <dbReference type="ARBA" id="ARBA00004123"/>
    </source>
</evidence>
<dbReference type="EnsemblFungi" id="EJT74399">
    <property type="protein sequence ID" value="EJT74399"/>
    <property type="gene ID" value="GGTG_08240"/>
</dbReference>
<dbReference type="GO" id="GO:0000398">
    <property type="term" value="P:mRNA splicing, via spliceosome"/>
    <property type="evidence" value="ECO:0007669"/>
    <property type="project" value="UniProtKB-UniRule"/>
</dbReference>
<evidence type="ECO:0000313" key="8">
    <source>
        <dbReference type="EnsemblFungi" id="EJT74399"/>
    </source>
</evidence>
<reference evidence="8" key="5">
    <citation type="submission" date="2018-04" db="UniProtKB">
        <authorList>
            <consortium name="EnsemblFungi"/>
        </authorList>
    </citation>
    <scope>IDENTIFICATION</scope>
    <source>
        <strain evidence="8">R3-111a-1</strain>
    </source>
</reference>
<feature type="compositionally biased region" description="Basic and acidic residues" evidence="5">
    <location>
        <begin position="208"/>
        <end position="218"/>
    </location>
</feature>
<keyword evidence="4" id="KW-0508">mRNA splicing</keyword>
<proteinExistence type="inferred from homology"/>
<dbReference type="InterPro" id="IPR045166">
    <property type="entry name" value="Spp2-like"/>
</dbReference>
<sequence length="315" mass="33670">MSSENPAPPRIAIKFGASSSSKPNSTTSLGKRPRPQLLHAESDSEEDDASTSTRHKPIATISATPGRVFHNNGGHCAGTPLSITPKRTTNGRNSERISLSEHTASGQAGTVTGTSDVSSGESRGKPSLKWGLTLKNDHASVPQKDQSCADADSEGSGGSGLDASNGSQPPASGQVPITADDEALSALLGGEDRPIKGGHVTVNIPSEHTTEGDAFRRQFREAPDVSTLKEYEDMPIEEFGGALLRGMGWDGKLRGPKSKEPQRRPNQVGLGAKALNGREDLGSWNQKANGKSRPRLDEYNRQRRRKRDDAHRDKR</sequence>
<protein>
    <recommendedName>
        <fullName evidence="4">Pre-mRNA-splicing factor</fullName>
    </recommendedName>
</protein>
<evidence type="ECO:0000256" key="2">
    <source>
        <dbReference type="ARBA" id="ARBA00008576"/>
    </source>
</evidence>
<keyword evidence="4" id="KW-0747">Spliceosome</keyword>
<dbReference type="GO" id="GO:0005681">
    <property type="term" value="C:spliceosomal complex"/>
    <property type="evidence" value="ECO:0007669"/>
    <property type="project" value="UniProtKB-UniRule"/>
</dbReference>
<dbReference type="AlphaFoldDB" id="J3P405"/>
<dbReference type="Proteomes" id="UP000006039">
    <property type="component" value="Unassembled WGS sequence"/>
</dbReference>
<feature type="region of interest" description="Disordered" evidence="5">
    <location>
        <begin position="1"/>
        <end position="218"/>
    </location>
</feature>
<comment type="subcellular location">
    <subcellularLocation>
        <location evidence="1 4">Nucleus</location>
    </subcellularLocation>
</comment>
<evidence type="ECO:0000256" key="4">
    <source>
        <dbReference type="RuleBase" id="RU369096"/>
    </source>
</evidence>
<dbReference type="VEuPathDB" id="FungiDB:GGTG_08240"/>
<feature type="compositionally biased region" description="Basic and acidic residues" evidence="5">
    <location>
        <begin position="251"/>
        <end position="263"/>
    </location>
</feature>
<dbReference type="Pfam" id="PF12656">
    <property type="entry name" value="G-patch_2"/>
    <property type="match status" value="1"/>
</dbReference>
<evidence type="ECO:0000256" key="3">
    <source>
        <dbReference type="ARBA" id="ARBA00023242"/>
    </source>
</evidence>
<dbReference type="PANTHER" id="PTHR15818">
    <property type="entry name" value="G PATCH AND KOW-CONTAINING"/>
    <property type="match status" value="1"/>
</dbReference>
<feature type="domain" description="Spp2/MOS2 G-patch" evidence="6">
    <location>
        <begin position="223"/>
        <end position="275"/>
    </location>
</feature>